<organism evidence="2 3">
    <name type="scientific">Natronomonas aquatica</name>
    <dbReference type="NCBI Taxonomy" id="2841590"/>
    <lineage>
        <taxon>Archaea</taxon>
        <taxon>Methanobacteriati</taxon>
        <taxon>Methanobacteriota</taxon>
        <taxon>Stenosarchaea group</taxon>
        <taxon>Halobacteria</taxon>
        <taxon>Halobacteriales</taxon>
        <taxon>Natronomonadaceae</taxon>
        <taxon>Natronomonas</taxon>
    </lineage>
</organism>
<dbReference type="EMBL" id="JAHLKM010000014">
    <property type="protein sequence ID" value="MCQ4333896.1"/>
    <property type="molecule type" value="Genomic_DNA"/>
</dbReference>
<evidence type="ECO:0000259" key="1">
    <source>
        <dbReference type="Pfam" id="PF06745"/>
    </source>
</evidence>
<evidence type="ECO:0000313" key="2">
    <source>
        <dbReference type="EMBL" id="MCQ4333896.1"/>
    </source>
</evidence>
<protein>
    <recommendedName>
        <fullName evidence="1">KaiC-like domain-containing protein</fullName>
    </recommendedName>
</protein>
<name>A0A9R1D664_9EURY</name>
<feature type="domain" description="KaiC-like" evidence="1">
    <location>
        <begin position="12"/>
        <end position="56"/>
    </location>
</feature>
<comment type="caution">
    <text evidence="2">The sequence shown here is derived from an EMBL/GenBank/DDBJ whole genome shotgun (WGS) entry which is preliminary data.</text>
</comment>
<gene>
    <name evidence="2" type="ORF">KM295_10465</name>
</gene>
<dbReference type="Proteomes" id="UP001139494">
    <property type="component" value="Unassembled WGS sequence"/>
</dbReference>
<dbReference type="AlphaFoldDB" id="A0A9R1D664"/>
<dbReference type="SUPFAM" id="SSF52540">
    <property type="entry name" value="P-loop containing nucleoside triphosphate hydrolases"/>
    <property type="match status" value="1"/>
</dbReference>
<dbReference type="InterPro" id="IPR051347">
    <property type="entry name" value="Circadian_clock_KaiC-rel"/>
</dbReference>
<dbReference type="PANTHER" id="PTHR42926:SF1">
    <property type="entry name" value="CIRCADIAN CLOCK OSCILLATOR PROTEIN KAIC 1"/>
    <property type="match status" value="1"/>
</dbReference>
<dbReference type="Gene3D" id="3.40.50.300">
    <property type="entry name" value="P-loop containing nucleotide triphosphate hydrolases"/>
    <property type="match status" value="1"/>
</dbReference>
<dbReference type="Pfam" id="PF06745">
    <property type="entry name" value="ATPase"/>
    <property type="match status" value="1"/>
</dbReference>
<dbReference type="InterPro" id="IPR014774">
    <property type="entry name" value="KaiC-like_dom"/>
</dbReference>
<sequence>MAFTGQAIPQLSTGIEGLYELLQGGLVKGRMCLVSGEPGTEKTTLGVHFLEEGLSDDQANARRRPASANLVR</sequence>
<dbReference type="InterPro" id="IPR027417">
    <property type="entry name" value="P-loop_NTPase"/>
</dbReference>
<reference evidence="2" key="1">
    <citation type="journal article" date="2023" name="Front. Microbiol.">
        <title>Genomic-based phylogenetic and metabolic analyses of the genus Natronomonas, and description of Natronomonas aquatica sp. nov.</title>
        <authorList>
            <person name="Garcia-Roldan A."/>
            <person name="Duran-Viseras A."/>
            <person name="de la Haba R.R."/>
            <person name="Corral P."/>
            <person name="Sanchez-Porro C."/>
            <person name="Ventosa A."/>
        </authorList>
    </citation>
    <scope>NUCLEOTIDE SEQUENCE</scope>
    <source>
        <strain evidence="2">F2-12</strain>
    </source>
</reference>
<accession>A0A9R1D664</accession>
<proteinExistence type="predicted"/>
<keyword evidence="3" id="KW-1185">Reference proteome</keyword>
<evidence type="ECO:0000313" key="3">
    <source>
        <dbReference type="Proteomes" id="UP001139494"/>
    </source>
</evidence>
<dbReference type="PANTHER" id="PTHR42926">
    <property type="match status" value="1"/>
</dbReference>